<feature type="domain" description="S-layer protein C-terminal" evidence="2">
    <location>
        <begin position="1754"/>
        <end position="1798"/>
    </location>
</feature>
<sequence>MRFEQLKHDPNSVMRKKLVKSKKNWIVVATLSLAGGIFLMGTPSLNVKADTIPTQINAAKSSTTTQSPTDSSTTAQTNTAVQSTIVDNNQASTDATNESKSTANVAESPTTSASTSTNNDNKTDSTNTVETNLAKSKIQLESLGVTPTELSADTNTATTANTNIAQGIQGTTPWFISADGSLHLGDSTQTTALADNTTTTTDKVSGSSSTETATTPTTTTTTPTATPSDTSSTDTNSDTSAASTTTNTASDTDTSNTSQKQSSTNSDTAQNSSLDNSNSTTSTTNTAPTTPVATSPWQKYANNINNITFDGKVTGADDMNHMFSDLSNLTTINNINQLDTSSTENVSGLFANDTKLTTVTGSKTTDEVVDLSDLNLTSLNDTSDMFLDDSSIQDITFPERASTIKKGVNFNYMFKNDISLNALDVSNWQFSYAKTMLGMFQNDKKLKNLSISSWNMDTNPDTGDSSKNEGMFDGTDLQSITLSSADTFKNYTALPSSKSNGWTDGNVAFSAEPNNSDNYNYNLNSVKGSLNLYPATFTPNSESDPTVPKYTVTLTVPTSLGNQTFTHTGTLNSSFSVTPNTFPGYTPDISTVVATITSTTQATTNYYINYVGNLVSQWTVNGVNSPTGQTMTVTGTTSSTGDPARIGDTFYINPDTTNTGYTVSKVGSGLISADENGNPTYTVLTQPEYVGIDVPESSAQFTTTTGVTKNVTIPEGQYGNTSATIEVPDIPGYTLSADSPKTLQVTYNKDGTSSVDTSKVTYIPNTVPSWTVDNLIGPDNTKVSASGTTNIDNTTAKIGDTVSISPDVSGTGYQVEKPGTGVITANTTTGAPEVDIKTEPTYKPITINASSVTFKTKTGSETVEIPEGQYGDTTTTIDVPDIPGYTLSTDSPKTLQVTYNKDGTSSVDTSKVTYVPNTVTSWTASDVKGPDDTTISVSGTTNSDNTTTKVGDTVSIDPDVSGTGYQVLTPGTGTIIIDPKTGEPTIRIDKQPTYEPITIPKSSVTFTTTTGVTKDVEIPEGKYGNTATTITVPDIPGYTLSADSPKTLQVTYNKDGSSSVDTSKVTYVPNKVTAWTTNNVKGPENTTISASGSTNSDNATAKIGDTVSINPDVSGTGYQVATPGIGTIKANTTTGAPEIDITTQPTYEPIMIPKSSVTFTAASGSTSTVSIPEGNYGNTTTTIEVPDIPGYTLSSDSPKNLNVIYNKDGTSSVDISSVKYIPNTVPSWTVSGVVGPDNTTVSASGSTNSNNVTAKIGDTISIDPDVTGTGYRVQTPGIGKIYADPKTGQPEIKITNNPIYIPIPIPSSTQTITTKDGTTIQITTPTGDVTIKNQTVNVPKIPGYTASESTLPISYNKDGSVTVDSSNLTYTPNNVPNWSTTVTDPTGKTIQVSGTNAKVGQTVTLSPNIPGYDTIPGIAVIKANSDGSTFLDIAKAPTYSPTKVPTWSTSVNGPTADSQIKINGTDVHYGQTIILNPNTDNSGYTVNKPGKGVIAIGKDGHFYVSVTQQPSYTANPVKNWQTTISLPNHQTMQVSGNTNSDNQSAKFGDTVTIKPEVPGYQVTPGTGIIVADKNGQPTIQIITEPKFTKIPSTTTQPTVQKADLDISTYPDSSNIPIYQWNYDNMTVLKSQQLAPQTDWFTDQTIVVSGIKYYRIATNEWVKASQVYPYRDLDTQIRTYDKTTKVLYESADQIVGNREIQPNSSWYSDQIAYFIDGEKYYRIADDEFVKDSDAYVYQPTKMTVRVKNDTPIQNLYTAKGELITNRSLVADSDWFVDSIVYINGIKYYRVATDEFVKASDVDTDH</sequence>
<feature type="compositionally biased region" description="Low complexity" evidence="1">
    <location>
        <begin position="110"/>
        <end position="127"/>
    </location>
</feature>
<reference evidence="3 4" key="1">
    <citation type="submission" date="2020-02" db="EMBL/GenBank/DDBJ databases">
        <title>Complete Genome Sequence of Lactobacillus sp. NFFJ11 Isolated from animal feed.</title>
        <authorList>
            <person name="Jung J.Y."/>
        </authorList>
    </citation>
    <scope>NUCLEOTIDE SEQUENCE [LARGE SCALE GENOMIC DNA]</scope>
    <source>
        <strain evidence="3 4">NFFJ11</strain>
    </source>
</reference>
<dbReference type="Pfam" id="PF03217">
    <property type="entry name" value="SlpA"/>
    <property type="match status" value="1"/>
</dbReference>
<feature type="region of interest" description="Disordered" evidence="1">
    <location>
        <begin position="59"/>
        <end position="127"/>
    </location>
</feature>
<feature type="compositionally biased region" description="Low complexity" evidence="1">
    <location>
        <begin position="61"/>
        <end position="77"/>
    </location>
</feature>
<organism evidence="3 4">
    <name type="scientific">Companilactobacillus pabuli</name>
    <dbReference type="NCBI Taxonomy" id="2714036"/>
    <lineage>
        <taxon>Bacteria</taxon>
        <taxon>Bacillati</taxon>
        <taxon>Bacillota</taxon>
        <taxon>Bacilli</taxon>
        <taxon>Lactobacillales</taxon>
        <taxon>Lactobacillaceae</taxon>
        <taxon>Companilactobacillus</taxon>
    </lineage>
</organism>
<feature type="compositionally biased region" description="Low complexity" evidence="1">
    <location>
        <begin position="276"/>
        <end position="296"/>
    </location>
</feature>
<feature type="compositionally biased region" description="Low complexity" evidence="1">
    <location>
        <begin position="193"/>
        <end position="268"/>
    </location>
</feature>
<feature type="region of interest" description="Disordered" evidence="1">
    <location>
        <begin position="193"/>
        <end position="297"/>
    </location>
</feature>
<dbReference type="Pfam" id="PF03382">
    <property type="entry name" value="DUF285"/>
    <property type="match status" value="1"/>
</dbReference>
<dbReference type="KEGG" id="cpab:G6534_00610"/>
<accession>A0A7L7KW51</accession>
<dbReference type="RefSeq" id="WP_182082988.1">
    <property type="nucleotide sequence ID" value="NZ_CP049366.1"/>
</dbReference>
<gene>
    <name evidence="3" type="ORF">G6534_00610</name>
</gene>
<dbReference type="InterPro" id="IPR005046">
    <property type="entry name" value="DUF285"/>
</dbReference>
<feature type="compositionally biased region" description="Polar residues" evidence="1">
    <location>
        <begin position="78"/>
        <end position="109"/>
    </location>
</feature>
<evidence type="ECO:0000313" key="3">
    <source>
        <dbReference type="EMBL" id="QMT83244.1"/>
    </source>
</evidence>
<evidence type="ECO:0000259" key="2">
    <source>
        <dbReference type="Pfam" id="PF03217"/>
    </source>
</evidence>
<dbReference type="Proteomes" id="UP000514410">
    <property type="component" value="Chromosome"/>
</dbReference>
<dbReference type="EMBL" id="CP049366">
    <property type="protein sequence ID" value="QMT83244.1"/>
    <property type="molecule type" value="Genomic_DNA"/>
</dbReference>
<evidence type="ECO:0000256" key="1">
    <source>
        <dbReference type="SAM" id="MobiDB-lite"/>
    </source>
</evidence>
<keyword evidence="4" id="KW-1185">Reference proteome</keyword>
<proteinExistence type="predicted"/>
<evidence type="ECO:0000313" key="4">
    <source>
        <dbReference type="Proteomes" id="UP000514410"/>
    </source>
</evidence>
<name>A0A7L7KW51_9LACO</name>
<dbReference type="InterPro" id="IPR024968">
    <property type="entry name" value="SlpA_C_lactobacillus"/>
</dbReference>
<protein>
    <submittedName>
        <fullName evidence="3">BspA family leucine-rich repeat surface protein</fullName>
    </submittedName>
</protein>